<dbReference type="GO" id="GO:0016787">
    <property type="term" value="F:hydrolase activity"/>
    <property type="evidence" value="ECO:0007669"/>
    <property type="project" value="UniProtKB-KW"/>
</dbReference>
<comment type="similarity">
    <text evidence="1">Belongs to the enterotoxin A family.</text>
</comment>
<organism evidence="7 8">
    <name type="scientific">Yersinia mollaretii (strain ATCC 43969 / DSM 18520 / CIP 103324 / CNY 7263 / WAIP 204)</name>
    <dbReference type="NCBI Taxonomy" id="349967"/>
    <lineage>
        <taxon>Bacteria</taxon>
        <taxon>Pseudomonadati</taxon>
        <taxon>Pseudomonadota</taxon>
        <taxon>Gammaproteobacteria</taxon>
        <taxon>Enterobacterales</taxon>
        <taxon>Yersiniaceae</taxon>
        <taxon>Yersinia</taxon>
    </lineage>
</organism>
<proteinExistence type="inferred from homology"/>
<gene>
    <name evidence="7" type="ORF">ymoll0001_30940</name>
</gene>
<keyword evidence="5" id="KW-0843">Virulence</keyword>
<dbReference type="Gene3D" id="3.90.210.10">
    <property type="entry name" value="Heat-Labile Enterotoxin, subunit A"/>
    <property type="match status" value="1"/>
</dbReference>
<evidence type="ECO:0000256" key="4">
    <source>
        <dbReference type="ARBA" id="ARBA00022861"/>
    </source>
</evidence>
<evidence type="ECO:0000256" key="5">
    <source>
        <dbReference type="ARBA" id="ARBA00023026"/>
    </source>
</evidence>
<dbReference type="SUPFAM" id="SSF56399">
    <property type="entry name" value="ADP-ribosylation"/>
    <property type="match status" value="1"/>
</dbReference>
<evidence type="ECO:0000313" key="8">
    <source>
        <dbReference type="Proteomes" id="UP000003027"/>
    </source>
</evidence>
<evidence type="ECO:0000256" key="2">
    <source>
        <dbReference type="ARBA" id="ARBA00022656"/>
    </source>
</evidence>
<keyword evidence="7" id="KW-0378">Hydrolase</keyword>
<keyword evidence="7" id="KW-0808">Transferase</keyword>
<dbReference type="Proteomes" id="UP000003027">
    <property type="component" value="Unassembled WGS sequence"/>
</dbReference>
<dbReference type="RefSeq" id="WP_004874510.1">
    <property type="nucleotide sequence ID" value="NZ_AALD02000009.1"/>
</dbReference>
<keyword evidence="3" id="KW-0732">Signal</keyword>
<keyword evidence="8" id="KW-1185">Reference proteome</keyword>
<evidence type="ECO:0000313" key="7">
    <source>
        <dbReference type="EMBL" id="EEQ11414.1"/>
    </source>
</evidence>
<dbReference type="GeneID" id="57916184"/>
<reference evidence="7" key="1">
    <citation type="submission" date="2008-12" db="EMBL/GenBank/DDBJ databases">
        <title>Annotation of the Yersinia mollaretii ATCC 43969 genome.</title>
        <authorList>
            <person name="Read T.D."/>
            <person name="Akmal A."/>
            <person name="Bishop-Lilly K."/>
            <person name="Chen P.E."/>
            <person name="Cook C."/>
            <person name="Kiley M.P."/>
            <person name="Lentz S."/>
            <person name="Mateczun A."/>
            <person name="Nagarajan N."/>
            <person name="Nolan N."/>
            <person name="Osborne B.I."/>
            <person name="Pop M."/>
            <person name="Sozhamannan S."/>
            <person name="Stewart A.C."/>
            <person name="Sulakvelidze A."/>
            <person name="Thomason B."/>
            <person name="Willner K."/>
            <person name="Zwick M.E."/>
        </authorList>
    </citation>
    <scope>NUCLEOTIDE SEQUENCE [LARGE SCALE GENOMIC DNA]</scope>
    <source>
        <strain evidence="7">ATCC 43969</strain>
    </source>
</reference>
<dbReference type="EMBL" id="AALD02000009">
    <property type="protein sequence ID" value="EEQ11414.1"/>
    <property type="molecule type" value="Genomic_DNA"/>
</dbReference>
<keyword evidence="4" id="KW-0260">Enterotoxin</keyword>
<dbReference type="Pfam" id="PF01375">
    <property type="entry name" value="Enterotoxin_a"/>
    <property type="match status" value="1"/>
</dbReference>
<protein>
    <submittedName>
        <fullName evidence="7">Predicted hydrolase or acyltransferase (Alpha/beta hydrolase superfamily)</fullName>
    </submittedName>
</protein>
<keyword evidence="2" id="KW-0800">Toxin</keyword>
<dbReference type="InterPro" id="IPR001144">
    <property type="entry name" value="Enterotoxin_A"/>
</dbReference>
<evidence type="ECO:0000256" key="3">
    <source>
        <dbReference type="ARBA" id="ARBA00022729"/>
    </source>
</evidence>
<evidence type="ECO:0000256" key="6">
    <source>
        <dbReference type="ARBA" id="ARBA00023157"/>
    </source>
</evidence>
<dbReference type="GO" id="GO:0016746">
    <property type="term" value="F:acyltransferase activity"/>
    <property type="evidence" value="ECO:0007669"/>
    <property type="project" value="UniProtKB-KW"/>
</dbReference>
<name>A0ABP2EH57_YERMW</name>
<accession>A0ABP2EH57</accession>
<keyword evidence="6" id="KW-1015">Disulfide bond</keyword>
<sequence>MLKNKNAYLIVTLFIVNYAFAINQVNIVYRTDSRPPEEITQAGGMFPFSDLPQDNDLLHHFEGESLDGYTSAFVSTTASLRHAIDHAAFTARISDTEPFDPEFETYLYVIRPAENFYSIDASFNHAREESAENTRLYVKLSNLLRDYGGMEEWVAFGGFANTRIIAYARLSGPQLQQHYDSGQIFSELFWAGRWQNNYQYSSAWDQDNSASTPYSRLGVPRGYISMAQNSTGQQLPVSITCYGKASASTLRMKREVPNSHCHREKIHVSRYFYNNDLIWKLFNIFD</sequence>
<comment type="caution">
    <text evidence="7">The sequence shown here is derived from an EMBL/GenBank/DDBJ whole genome shotgun (WGS) entry which is preliminary data.</text>
</comment>
<evidence type="ECO:0000256" key="1">
    <source>
        <dbReference type="ARBA" id="ARBA00009092"/>
    </source>
</evidence>
<keyword evidence="7" id="KW-0012">Acyltransferase</keyword>